<protein>
    <submittedName>
        <fullName evidence="2">Uncharacterized protein</fullName>
    </submittedName>
</protein>
<evidence type="ECO:0000256" key="1">
    <source>
        <dbReference type="SAM" id="MobiDB-lite"/>
    </source>
</evidence>
<organism evidence="2 3">
    <name type="scientific">Symbiodinium pilosum</name>
    <name type="common">Dinoflagellate</name>
    <dbReference type="NCBI Taxonomy" id="2952"/>
    <lineage>
        <taxon>Eukaryota</taxon>
        <taxon>Sar</taxon>
        <taxon>Alveolata</taxon>
        <taxon>Dinophyceae</taxon>
        <taxon>Suessiales</taxon>
        <taxon>Symbiodiniaceae</taxon>
        <taxon>Symbiodinium</taxon>
    </lineage>
</organism>
<gene>
    <name evidence="2" type="ORF">SPIL2461_LOCUS22304</name>
</gene>
<evidence type="ECO:0000313" key="3">
    <source>
        <dbReference type="Proteomes" id="UP000649617"/>
    </source>
</evidence>
<name>A0A812Y768_SYMPI</name>
<comment type="caution">
    <text evidence="2">The sequence shown here is derived from an EMBL/GenBank/DDBJ whole genome shotgun (WGS) entry which is preliminary data.</text>
</comment>
<dbReference type="Proteomes" id="UP000649617">
    <property type="component" value="Unassembled WGS sequence"/>
</dbReference>
<reference evidence="2" key="1">
    <citation type="submission" date="2021-02" db="EMBL/GenBank/DDBJ databases">
        <authorList>
            <person name="Dougan E. K."/>
            <person name="Rhodes N."/>
            <person name="Thang M."/>
            <person name="Chan C."/>
        </authorList>
    </citation>
    <scope>NUCLEOTIDE SEQUENCE</scope>
</reference>
<feature type="region of interest" description="Disordered" evidence="1">
    <location>
        <begin position="602"/>
        <end position="633"/>
    </location>
</feature>
<keyword evidence="3" id="KW-1185">Reference proteome</keyword>
<proteinExistence type="predicted"/>
<dbReference type="EMBL" id="CAJNIZ010047135">
    <property type="protein sequence ID" value="CAE7763033.1"/>
    <property type="molecule type" value="Genomic_DNA"/>
</dbReference>
<accession>A0A812Y768</accession>
<dbReference type="AlphaFoldDB" id="A0A812Y768"/>
<evidence type="ECO:0000313" key="2">
    <source>
        <dbReference type="EMBL" id="CAE7763033.1"/>
    </source>
</evidence>
<dbReference type="OrthoDB" id="412858at2759"/>
<sequence length="778" mass="88439">MLLSGFDPEQHPLLEVILRQKQAALKRAKKQVRIRGCWSARGHPEPQDPNSASGEENLELKDNEVFLMVPCDGEDRLVTCAVKLEGVSIEHNLAASSPSSLCKETGWKVLSGKVIINYSSDRDPYALRLAIAKDTPSLRAKCEPGVLFFSKLGRPLQEHLGWDFDGDYFQIITDEKLVNSFSGSILPMPQPELEDTELKTVPVETWVDVNAHFLSEYPPKLEVCRGDFGGKDFMGLFHYQWQLLAGKWDFMNGGDPENPSETAAGDCFRLAAAAFEEFESVRARSQSSGQDRDLDKELADKVRGRFIERVKEECRKAESAAREKNPYASREDVFQDAWVWDLRSQTQKEAQQHGVGLAEVALAGWHLKYVDQNVSSRTTDPDPSFPWTLFRKELLMLKEHDCPCSIRELRHNHHLCRILQRGAAKENQQKVAEAIKGLKVRMKCPECHQARERLLESLHLEGSISDIAKSVKAISGRGSVMEVDCKDLRYCKDYISDAFDNGPQSGMRLQELAERLAKGEQSASELVLTVVSFHGLWYVIEGNKRLWCLKEAQTLTQKRLMASVRIPDLYFGFVQRQDHKEPALPYFLQRFSTRCNGQHIQLQTSDLPHGPSVSKHHVPGPSQQAEDFTHPGRQDLHQQGQKRVMMGKMTGKSYAQAYEDVGYRKWVLNNMNDRSQPEMKDLKKYFLAQTDGVSPRGSQAGQSISQRHVPGTSQQSACQDLHQQGQWRVTVGKKMRDKSYAEAYEDVGYRKWVLDNINERSNSEMKHLKKYFLARTEA</sequence>